<name>A0ABQ9V6S9_SAGOE</name>
<protein>
    <submittedName>
        <fullName evidence="1">Uncharacterized protein</fullName>
    </submittedName>
</protein>
<dbReference type="EMBL" id="JASSZA010000007">
    <property type="protein sequence ID" value="KAK2105073.1"/>
    <property type="molecule type" value="Genomic_DNA"/>
</dbReference>
<evidence type="ECO:0000313" key="1">
    <source>
        <dbReference type="EMBL" id="KAK2105073.1"/>
    </source>
</evidence>
<organism evidence="1 2">
    <name type="scientific">Saguinus oedipus</name>
    <name type="common">Cotton-top tamarin</name>
    <name type="synonym">Oedipomidas oedipus</name>
    <dbReference type="NCBI Taxonomy" id="9490"/>
    <lineage>
        <taxon>Eukaryota</taxon>
        <taxon>Metazoa</taxon>
        <taxon>Chordata</taxon>
        <taxon>Craniata</taxon>
        <taxon>Vertebrata</taxon>
        <taxon>Euteleostomi</taxon>
        <taxon>Mammalia</taxon>
        <taxon>Eutheria</taxon>
        <taxon>Euarchontoglires</taxon>
        <taxon>Primates</taxon>
        <taxon>Haplorrhini</taxon>
        <taxon>Platyrrhini</taxon>
        <taxon>Cebidae</taxon>
        <taxon>Callitrichinae</taxon>
        <taxon>Saguinus</taxon>
    </lineage>
</organism>
<keyword evidence="2" id="KW-1185">Reference proteome</keyword>
<comment type="caution">
    <text evidence="1">The sequence shown here is derived from an EMBL/GenBank/DDBJ whole genome shotgun (WGS) entry which is preliminary data.</text>
</comment>
<dbReference type="Proteomes" id="UP001266305">
    <property type="component" value="Unassembled WGS sequence"/>
</dbReference>
<sequence length="212" mass="22999">MRKYQLSKPQAYYEIAKPMVPGAFIAHLEAVAPCCETQSVAAAAPASTTAEPGVVEVQHVQPVKSKRHKAENALRALQDVFACQGTLLYLMTLNNCLVYYGLANLRTERDVQDSFEDRIRIVRAGKAEARLECAQECGMQQLHSMSCAQEPSRGEWSSSSSVDACEGLSSITPARPYTHSPKLLVGFLSITSALTVSPCSPSSCSRPNGVYN</sequence>
<proteinExistence type="predicted"/>
<reference evidence="1 2" key="1">
    <citation type="submission" date="2023-05" db="EMBL/GenBank/DDBJ databases">
        <title>B98-5 Cell Line De Novo Hybrid Assembly: An Optical Mapping Approach.</title>
        <authorList>
            <person name="Kananen K."/>
            <person name="Auerbach J.A."/>
            <person name="Kautto E."/>
            <person name="Blachly J.S."/>
        </authorList>
    </citation>
    <scope>NUCLEOTIDE SEQUENCE [LARGE SCALE GENOMIC DNA]</scope>
    <source>
        <strain evidence="1">B95-8</strain>
        <tissue evidence="1">Cell line</tissue>
    </source>
</reference>
<gene>
    <name evidence="1" type="ORF">P7K49_014587</name>
</gene>
<evidence type="ECO:0000313" key="2">
    <source>
        <dbReference type="Proteomes" id="UP001266305"/>
    </source>
</evidence>
<accession>A0ABQ9V6S9</accession>